<dbReference type="OrthoDB" id="3069144at2759"/>
<dbReference type="STRING" id="685588.A0A067SJ41"/>
<evidence type="ECO:0000313" key="3">
    <source>
        <dbReference type="Proteomes" id="UP000027222"/>
    </source>
</evidence>
<dbReference type="HOGENOM" id="CLU_587991_0_0_1"/>
<feature type="compositionally biased region" description="Low complexity" evidence="1">
    <location>
        <begin position="396"/>
        <end position="411"/>
    </location>
</feature>
<proteinExistence type="predicted"/>
<gene>
    <name evidence="2" type="ORF">GALMADRAFT_146786</name>
</gene>
<dbReference type="AlphaFoldDB" id="A0A067SJ41"/>
<feature type="region of interest" description="Disordered" evidence="1">
    <location>
        <begin position="391"/>
        <end position="440"/>
    </location>
</feature>
<organism evidence="2 3">
    <name type="scientific">Galerina marginata (strain CBS 339.88)</name>
    <dbReference type="NCBI Taxonomy" id="685588"/>
    <lineage>
        <taxon>Eukaryota</taxon>
        <taxon>Fungi</taxon>
        <taxon>Dikarya</taxon>
        <taxon>Basidiomycota</taxon>
        <taxon>Agaricomycotina</taxon>
        <taxon>Agaricomycetes</taxon>
        <taxon>Agaricomycetidae</taxon>
        <taxon>Agaricales</taxon>
        <taxon>Agaricineae</taxon>
        <taxon>Strophariaceae</taxon>
        <taxon>Galerina</taxon>
    </lineage>
</organism>
<dbReference type="EMBL" id="KL142412">
    <property type="protein sequence ID" value="KDR67759.1"/>
    <property type="molecule type" value="Genomic_DNA"/>
</dbReference>
<reference evidence="3" key="1">
    <citation type="journal article" date="2014" name="Proc. Natl. Acad. Sci. U.S.A.">
        <title>Extensive sampling of basidiomycete genomes demonstrates inadequacy of the white-rot/brown-rot paradigm for wood decay fungi.</title>
        <authorList>
            <person name="Riley R."/>
            <person name="Salamov A.A."/>
            <person name="Brown D.W."/>
            <person name="Nagy L.G."/>
            <person name="Floudas D."/>
            <person name="Held B.W."/>
            <person name="Levasseur A."/>
            <person name="Lombard V."/>
            <person name="Morin E."/>
            <person name="Otillar R."/>
            <person name="Lindquist E.A."/>
            <person name="Sun H."/>
            <person name="LaButti K.M."/>
            <person name="Schmutz J."/>
            <person name="Jabbour D."/>
            <person name="Luo H."/>
            <person name="Baker S.E."/>
            <person name="Pisabarro A.G."/>
            <person name="Walton J.D."/>
            <person name="Blanchette R.A."/>
            <person name="Henrissat B."/>
            <person name="Martin F."/>
            <person name="Cullen D."/>
            <person name="Hibbett D.S."/>
            <person name="Grigoriev I.V."/>
        </authorList>
    </citation>
    <scope>NUCLEOTIDE SEQUENCE [LARGE SCALE GENOMIC DNA]</scope>
    <source>
        <strain evidence="3">CBS 339.88</strain>
    </source>
</reference>
<name>A0A067SJ41_GALM3</name>
<feature type="compositionally biased region" description="Basic and acidic residues" evidence="1">
    <location>
        <begin position="265"/>
        <end position="279"/>
    </location>
</feature>
<evidence type="ECO:0000256" key="1">
    <source>
        <dbReference type="SAM" id="MobiDB-lite"/>
    </source>
</evidence>
<feature type="region of interest" description="Disordered" evidence="1">
    <location>
        <begin position="256"/>
        <end position="295"/>
    </location>
</feature>
<evidence type="ECO:0000313" key="2">
    <source>
        <dbReference type="EMBL" id="KDR67759.1"/>
    </source>
</evidence>
<keyword evidence="3" id="KW-1185">Reference proteome</keyword>
<accession>A0A067SJ41</accession>
<dbReference type="Proteomes" id="UP000027222">
    <property type="component" value="Unassembled WGS sequence"/>
</dbReference>
<feature type="region of interest" description="Disordered" evidence="1">
    <location>
        <begin position="148"/>
        <end position="168"/>
    </location>
</feature>
<sequence length="465" mass="50293">MGDLTFCRLPVRTSSKLTLTSKTAYRCKRSIQLGDIVKIVGKATGLRDNFAFAVGFRMQVIRLAADENLKQSGNPAYNKLVMRNFELETEIRVCKGMFGELLGKINERQPAGTGNGGLPPPIVLPRLDRNNYQFVSIWSVEDWQKTEKNDDASIRKKKGRPAKTGDSMTRESMAYIQDAQGKPVTGARARDMCNEARKVFSKLEELKMAPRTWTKISSASSQYYRQVMYGYFPELQFCDGDWKAERLEIDINPSWSRQRAEEDDAAIKKEEGQDLRVEGAGENPKKRKPAEDKDEIIQQKSVPATAHSPCASGSIDVGIKLAEEQGGHLLPASTHHGSTDSAADIAAGTRTTAAASTPTESTAVTPVPWAPVVFKALNLKNPLSATLRVSSPLSVGNSGTASASNTTSGAALGSNTTSLPPLPANANPDGMAANGNSTQTGTVDHLPATALHVPVIIKILLVVDR</sequence>
<protein>
    <submittedName>
        <fullName evidence="2">Uncharacterized protein</fullName>
    </submittedName>
</protein>